<evidence type="ECO:0000256" key="1">
    <source>
        <dbReference type="ARBA" id="ARBA00022670"/>
    </source>
</evidence>
<keyword evidence="2" id="KW-0378">Hydrolase</keyword>
<dbReference type="EMBL" id="JAXCLX010000002">
    <property type="protein sequence ID" value="MDY0872741.1"/>
    <property type="molecule type" value="Genomic_DNA"/>
</dbReference>
<evidence type="ECO:0000313" key="5">
    <source>
        <dbReference type="Proteomes" id="UP001271769"/>
    </source>
</evidence>
<protein>
    <submittedName>
        <fullName evidence="4">Trypsin-like peptidase domain-containing protein</fullName>
    </submittedName>
</protein>
<dbReference type="PANTHER" id="PTHR43343">
    <property type="entry name" value="PEPTIDASE S12"/>
    <property type="match status" value="1"/>
</dbReference>
<dbReference type="InterPro" id="IPR051201">
    <property type="entry name" value="Chloro_Bact_Ser_Proteases"/>
</dbReference>
<dbReference type="InterPro" id="IPR009003">
    <property type="entry name" value="Peptidase_S1_PA"/>
</dbReference>
<keyword evidence="1" id="KW-0645">Protease</keyword>
<comment type="caution">
    <text evidence="4">The sequence shown here is derived from an EMBL/GenBank/DDBJ whole genome shotgun (WGS) entry which is preliminary data.</text>
</comment>
<dbReference type="SUPFAM" id="SSF50494">
    <property type="entry name" value="Trypsin-like serine proteases"/>
    <property type="match status" value="1"/>
</dbReference>
<gene>
    <name evidence="4" type="ORF">SMD31_12435</name>
</gene>
<evidence type="ECO:0000313" key="4">
    <source>
        <dbReference type="EMBL" id="MDY0872741.1"/>
    </source>
</evidence>
<reference evidence="4 5" key="1">
    <citation type="journal article" date="2013" name="Antonie Van Leeuwenhoek">
        <title>Dongia rigui sp. nov., isolated from freshwater of a large wetland in Korea.</title>
        <authorList>
            <person name="Baik K.S."/>
            <person name="Hwang Y.M."/>
            <person name="Choi J.S."/>
            <person name="Kwon J."/>
            <person name="Seong C.N."/>
        </authorList>
    </citation>
    <scope>NUCLEOTIDE SEQUENCE [LARGE SCALE GENOMIC DNA]</scope>
    <source>
        <strain evidence="4 5">04SU4-P</strain>
    </source>
</reference>
<proteinExistence type="predicted"/>
<dbReference type="PRINTS" id="PR00834">
    <property type="entry name" value="PROTEASES2C"/>
</dbReference>
<evidence type="ECO:0000256" key="3">
    <source>
        <dbReference type="SAM" id="SignalP"/>
    </source>
</evidence>
<dbReference type="RefSeq" id="WP_320501215.1">
    <property type="nucleotide sequence ID" value="NZ_JAXCLX010000002.1"/>
</dbReference>
<dbReference type="Pfam" id="PF13365">
    <property type="entry name" value="Trypsin_2"/>
    <property type="match status" value="1"/>
</dbReference>
<evidence type="ECO:0000256" key="2">
    <source>
        <dbReference type="ARBA" id="ARBA00022801"/>
    </source>
</evidence>
<dbReference type="PANTHER" id="PTHR43343:SF3">
    <property type="entry name" value="PROTEASE DO-LIKE 8, CHLOROPLASTIC"/>
    <property type="match status" value="1"/>
</dbReference>
<feature type="signal peptide" evidence="3">
    <location>
        <begin position="1"/>
        <end position="23"/>
    </location>
</feature>
<dbReference type="Gene3D" id="2.40.10.120">
    <property type="match status" value="1"/>
</dbReference>
<organism evidence="4 5">
    <name type="scientific">Dongia rigui</name>
    <dbReference type="NCBI Taxonomy" id="940149"/>
    <lineage>
        <taxon>Bacteria</taxon>
        <taxon>Pseudomonadati</taxon>
        <taxon>Pseudomonadota</taxon>
        <taxon>Alphaproteobacteria</taxon>
        <taxon>Rhodospirillales</taxon>
        <taxon>Dongiaceae</taxon>
        <taxon>Dongia</taxon>
    </lineage>
</organism>
<keyword evidence="5" id="KW-1185">Reference proteome</keyword>
<name>A0ABU5DZK8_9PROT</name>
<feature type="chain" id="PRO_5045333076" evidence="3">
    <location>
        <begin position="24"/>
        <end position="445"/>
    </location>
</feature>
<dbReference type="PROSITE" id="PS51257">
    <property type="entry name" value="PROKAR_LIPOPROTEIN"/>
    <property type="match status" value="1"/>
</dbReference>
<accession>A0ABU5DZK8</accession>
<dbReference type="InterPro" id="IPR001940">
    <property type="entry name" value="Peptidase_S1C"/>
</dbReference>
<sequence length="445" mass="47763">MFGQLRQCCVAAVLLAACLSITACERTHVEAAPLLASAASQGEDLAPIQLDRVVFNLERGQQIGTYRDNNFKLCGQTMLPQPIHWAAGKVTVRDEEMMDSFYRALKSANYDVVGDPDALFGNYTDAKRSPEYLVGGRVDFIALDVCDEVTWGGRWKGTQSGLGRVDVTWQVFSPLEGKVVLETRTSGSDELNGGVPKGEVALIMRAFAVAARNLAGDPRFHDVLLRRNHVQTAAAPLNGWGEVPAQSPMALPLTPLFTTPIGTNMARIQASVVTIFSGVGQGSGFFITPELVLTNHHVAHDAKRLKVVFINGTEVYATTLRSDPKRDVALLKVEGGPYTPLPLRLSALELTEEVYAVGSPLDPSLAGTVTRGIVSQIKENEFGQPLIQADASIQHGSSGGPLLDAKGNVVGISQSALTDQGEYSVGINFFIPIADGVQRLGLQLQ</sequence>
<dbReference type="Proteomes" id="UP001271769">
    <property type="component" value="Unassembled WGS sequence"/>
</dbReference>
<keyword evidence="3" id="KW-0732">Signal</keyword>